<organism evidence="5 6">
    <name type="scientific">Cudoniella acicularis</name>
    <dbReference type="NCBI Taxonomy" id="354080"/>
    <lineage>
        <taxon>Eukaryota</taxon>
        <taxon>Fungi</taxon>
        <taxon>Dikarya</taxon>
        <taxon>Ascomycota</taxon>
        <taxon>Pezizomycotina</taxon>
        <taxon>Leotiomycetes</taxon>
        <taxon>Helotiales</taxon>
        <taxon>Tricladiaceae</taxon>
        <taxon>Cudoniella</taxon>
    </lineage>
</organism>
<dbReference type="PANTHER" id="PTHR47643">
    <property type="entry name" value="TPR DOMAIN PROTEIN (AFU_ORTHOLOGUE AFUA_5G12710)"/>
    <property type="match status" value="1"/>
</dbReference>
<comment type="caution">
    <text evidence="5">The sequence shown here is derived from an EMBL/GenBank/DDBJ whole genome shotgun (WGS) entry which is preliminary data.</text>
</comment>
<dbReference type="OrthoDB" id="438641at2759"/>
<keyword evidence="6" id="KW-1185">Reference proteome</keyword>
<sequence>MTENTDEVVNSYEISPDKQQLTHKVSCSLSGETPSRKHTQEDLLRRHYQNIQHIQGCSQASAVKQIVIPSAYSPSTVPLDQLRKISLEDLKLETHHRGSFITATTITPAYEFSETITIIQEESGNVAVLILAFHDDYRRSSRSSLPQNSTVAIKEPYVQFSEDSGYVIRVDHPSDIAVLRGDDPAVSMIMQFVAEKKEITPLEWKAAGDKAYLERKYTSAIECYTQAIDGQVKDESFLKDSLRKRAFANLTAERFENAKQDALSSCSGNPTDAKAFYTAGRAAYELRNYTESKEYFAKALELSPRDAKARKDHNRTLARIDEEELGNYDFRKMVAALSEKHVHLDHADFSKNVKVGITEHKGRGLFSTRDIEAGKIILCEKAFCLPDCYAAEDEVNDMVLYNFNNNSRTNKSAQAAVYLQLVQDLYKNQHLNSRFYDLDGGEYVRSRKEGSIVDGVPIVDAFVPFSPPFQRNLTNHRFLAEAIRLKNCFGSPRLSRHLLKRNTPLPETHLSIGIWTKAAYLNHSCLPNCTRAFIGDMMIIRALYPIPSGTELTQQYITPDASCTYRRKMFPNNWDFECSCRLCEGEKASPDVMHHKRRDLAQKIKTEVLKVPKSNKLQPAAVKQIERLTKKLEDLHEPEVYATLPRLLLVHPGICLMEAHRYAKNYVKMLKYALEVLRNFGFVDLVREEGKLVLDWETGIVNTESFNALRIAAEGFEALGDENMKVQCETAAKRIFVVLAGCDVGMEEIMRSE</sequence>
<dbReference type="InterPro" id="IPR011990">
    <property type="entry name" value="TPR-like_helical_dom_sf"/>
</dbReference>
<proteinExistence type="predicted"/>
<dbReference type="InterPro" id="IPR013105">
    <property type="entry name" value="TPR_2"/>
</dbReference>
<name>A0A8H4RSW0_9HELO</name>
<dbReference type="SMART" id="SM00317">
    <property type="entry name" value="SET"/>
    <property type="match status" value="1"/>
</dbReference>
<dbReference type="InterPro" id="IPR001214">
    <property type="entry name" value="SET_dom"/>
</dbReference>
<gene>
    <name evidence="5" type="ORF">G7Y89_g3632</name>
</gene>
<evidence type="ECO:0000313" key="6">
    <source>
        <dbReference type="Proteomes" id="UP000566819"/>
    </source>
</evidence>
<keyword evidence="1" id="KW-0677">Repeat</keyword>
<feature type="repeat" description="TPR" evidence="3">
    <location>
        <begin position="273"/>
        <end position="306"/>
    </location>
</feature>
<dbReference type="Pfam" id="PF00856">
    <property type="entry name" value="SET"/>
    <property type="match status" value="1"/>
</dbReference>
<evidence type="ECO:0000256" key="1">
    <source>
        <dbReference type="ARBA" id="ARBA00022737"/>
    </source>
</evidence>
<dbReference type="Gene3D" id="2.170.270.10">
    <property type="entry name" value="SET domain"/>
    <property type="match status" value="1"/>
</dbReference>
<accession>A0A8H4RSW0</accession>
<dbReference type="Pfam" id="PF07719">
    <property type="entry name" value="TPR_2"/>
    <property type="match status" value="1"/>
</dbReference>
<dbReference type="PANTHER" id="PTHR47643:SF2">
    <property type="entry name" value="TPR DOMAIN PROTEIN (AFU_ORTHOLOGUE AFUA_5G12710)"/>
    <property type="match status" value="1"/>
</dbReference>
<dbReference type="CDD" id="cd20071">
    <property type="entry name" value="SET_SMYD"/>
    <property type="match status" value="1"/>
</dbReference>
<dbReference type="Gene3D" id="1.25.40.10">
    <property type="entry name" value="Tetratricopeptide repeat domain"/>
    <property type="match status" value="1"/>
</dbReference>
<dbReference type="PROSITE" id="PS50280">
    <property type="entry name" value="SET"/>
    <property type="match status" value="1"/>
</dbReference>
<keyword evidence="2 3" id="KW-0802">TPR repeat</keyword>
<dbReference type="InterPro" id="IPR046341">
    <property type="entry name" value="SET_dom_sf"/>
</dbReference>
<dbReference type="InterPro" id="IPR019734">
    <property type="entry name" value="TPR_rpt"/>
</dbReference>
<dbReference type="PROSITE" id="PS50005">
    <property type="entry name" value="TPR"/>
    <property type="match status" value="1"/>
</dbReference>
<dbReference type="AlphaFoldDB" id="A0A8H4RSW0"/>
<dbReference type="SUPFAM" id="SSF82199">
    <property type="entry name" value="SET domain"/>
    <property type="match status" value="1"/>
</dbReference>
<dbReference type="EMBL" id="JAAMPI010000182">
    <property type="protein sequence ID" value="KAF4634476.1"/>
    <property type="molecule type" value="Genomic_DNA"/>
</dbReference>
<dbReference type="Proteomes" id="UP000566819">
    <property type="component" value="Unassembled WGS sequence"/>
</dbReference>
<evidence type="ECO:0000256" key="2">
    <source>
        <dbReference type="ARBA" id="ARBA00022803"/>
    </source>
</evidence>
<dbReference type="InterPro" id="IPR053209">
    <property type="entry name" value="Gramillin-biosynth_MTr"/>
</dbReference>
<dbReference type="SUPFAM" id="SSF48452">
    <property type="entry name" value="TPR-like"/>
    <property type="match status" value="1"/>
</dbReference>
<reference evidence="5 6" key="1">
    <citation type="submission" date="2020-03" db="EMBL/GenBank/DDBJ databases">
        <title>Draft Genome Sequence of Cudoniella acicularis.</title>
        <authorList>
            <person name="Buettner E."/>
            <person name="Kellner H."/>
        </authorList>
    </citation>
    <scope>NUCLEOTIDE SEQUENCE [LARGE SCALE GENOMIC DNA]</scope>
    <source>
        <strain evidence="5 6">DSM 108380</strain>
    </source>
</reference>
<protein>
    <recommendedName>
        <fullName evidence="4">SET domain-containing protein</fullName>
    </recommendedName>
</protein>
<dbReference type="SMART" id="SM00028">
    <property type="entry name" value="TPR"/>
    <property type="match status" value="2"/>
</dbReference>
<feature type="domain" description="SET" evidence="4">
    <location>
        <begin position="351"/>
        <end position="557"/>
    </location>
</feature>
<evidence type="ECO:0000259" key="4">
    <source>
        <dbReference type="PROSITE" id="PS50280"/>
    </source>
</evidence>
<dbReference type="PROSITE" id="PS50293">
    <property type="entry name" value="TPR_REGION"/>
    <property type="match status" value="1"/>
</dbReference>
<evidence type="ECO:0000256" key="3">
    <source>
        <dbReference type="PROSITE-ProRule" id="PRU00339"/>
    </source>
</evidence>
<evidence type="ECO:0000313" key="5">
    <source>
        <dbReference type="EMBL" id="KAF4634476.1"/>
    </source>
</evidence>